<dbReference type="Pfam" id="PF00358">
    <property type="entry name" value="PTS_EIIA_1"/>
    <property type="match status" value="1"/>
</dbReference>
<gene>
    <name evidence="10" type="ORF">L1O03_08225</name>
</gene>
<proteinExistence type="predicted"/>
<dbReference type="GO" id="GO:0009401">
    <property type="term" value="P:phosphoenolpyruvate-dependent sugar phosphotransferase system"/>
    <property type="evidence" value="ECO:0007669"/>
    <property type="project" value="UniProtKB-KW"/>
</dbReference>
<dbReference type="InterPro" id="IPR011055">
    <property type="entry name" value="Dup_hybrid_motif"/>
</dbReference>
<organism evidence="10 11">
    <name type="scientific">Corynebacterium uropygiale</name>
    <dbReference type="NCBI Taxonomy" id="1775911"/>
    <lineage>
        <taxon>Bacteria</taxon>
        <taxon>Bacillati</taxon>
        <taxon>Actinomycetota</taxon>
        <taxon>Actinomycetes</taxon>
        <taxon>Mycobacteriales</taxon>
        <taxon>Corynebacteriaceae</taxon>
        <taxon>Corynebacterium</taxon>
    </lineage>
</organism>
<dbReference type="FunFam" id="2.70.70.10:FF:000001">
    <property type="entry name" value="PTS system glucose-specific IIA component"/>
    <property type="match status" value="1"/>
</dbReference>
<evidence type="ECO:0000256" key="3">
    <source>
        <dbReference type="ARBA" id="ARBA00022475"/>
    </source>
</evidence>
<reference evidence="10" key="1">
    <citation type="submission" date="2022-01" db="EMBL/GenBank/DDBJ databases">
        <title>Corynebacterium sp. nov isolated from isolated from the feces of the greater white-fronted geese (Anser albifrons) at Poyang Lake, PR China.</title>
        <authorList>
            <person name="Liu Q."/>
        </authorList>
    </citation>
    <scope>NUCLEOTIDE SEQUENCE</scope>
    <source>
        <strain evidence="10">JCM 32435</strain>
    </source>
</reference>
<feature type="domain" description="PTS EIIA type-1" evidence="9">
    <location>
        <begin position="30"/>
        <end position="138"/>
    </location>
</feature>
<evidence type="ECO:0000256" key="5">
    <source>
        <dbReference type="ARBA" id="ARBA00022679"/>
    </source>
</evidence>
<sequence>MGFFAKSKDTDLTIHAPFEGTVIPMSEVPDPVFAGGMLGAGVAIRPSTDADEFTVHAPVTGRVSNIFHGGHAFALVTKLGTQVLVHVGLDTVELKGAGFTALVEEGAKVKAGDPIMTVHAKVIREAGKDLVTPIVGTDKSQVSGAEVTAGPATQGAAIATFSLV</sequence>
<keyword evidence="6" id="KW-0598">Phosphotransferase system</keyword>
<keyword evidence="5" id="KW-0808">Transferase</keyword>
<dbReference type="EMBL" id="JAKGSI010000004">
    <property type="protein sequence ID" value="MCF4007157.1"/>
    <property type="molecule type" value="Genomic_DNA"/>
</dbReference>
<dbReference type="AlphaFoldDB" id="A0A9X1QRP2"/>
<name>A0A9X1QRP2_9CORY</name>
<dbReference type="PROSITE" id="PS00371">
    <property type="entry name" value="PTS_EIIA_TYPE_1_HIS"/>
    <property type="match status" value="1"/>
</dbReference>
<comment type="subcellular location">
    <subcellularLocation>
        <location evidence="1">Cytoplasm</location>
    </subcellularLocation>
</comment>
<dbReference type="PROSITE" id="PS51093">
    <property type="entry name" value="PTS_EIIA_TYPE_1"/>
    <property type="match status" value="1"/>
</dbReference>
<evidence type="ECO:0000259" key="9">
    <source>
        <dbReference type="PROSITE" id="PS51093"/>
    </source>
</evidence>
<keyword evidence="8" id="KW-0472">Membrane</keyword>
<dbReference type="SUPFAM" id="SSF51261">
    <property type="entry name" value="Duplicated hybrid motif"/>
    <property type="match status" value="1"/>
</dbReference>
<dbReference type="Proteomes" id="UP001139336">
    <property type="component" value="Unassembled WGS sequence"/>
</dbReference>
<evidence type="ECO:0000256" key="6">
    <source>
        <dbReference type="ARBA" id="ARBA00022683"/>
    </source>
</evidence>
<evidence type="ECO:0000256" key="1">
    <source>
        <dbReference type="ARBA" id="ARBA00004496"/>
    </source>
</evidence>
<keyword evidence="7" id="KW-0418">Kinase</keyword>
<dbReference type="GO" id="GO:0005737">
    <property type="term" value="C:cytoplasm"/>
    <property type="evidence" value="ECO:0007669"/>
    <property type="project" value="UniProtKB-SubCell"/>
</dbReference>
<keyword evidence="4 10" id="KW-0762">Sugar transport</keyword>
<evidence type="ECO:0000256" key="4">
    <source>
        <dbReference type="ARBA" id="ARBA00022597"/>
    </source>
</evidence>
<evidence type="ECO:0000256" key="7">
    <source>
        <dbReference type="ARBA" id="ARBA00022777"/>
    </source>
</evidence>
<accession>A0A9X1QRP2</accession>
<keyword evidence="2" id="KW-0813">Transport</keyword>
<protein>
    <submittedName>
        <fullName evidence="10">PTS glucose transporter subunit IIA</fullName>
    </submittedName>
</protein>
<dbReference type="GO" id="GO:0016301">
    <property type="term" value="F:kinase activity"/>
    <property type="evidence" value="ECO:0007669"/>
    <property type="project" value="UniProtKB-KW"/>
</dbReference>
<dbReference type="InterPro" id="IPR001127">
    <property type="entry name" value="PTS_EIIA_1_perm"/>
</dbReference>
<dbReference type="InterPro" id="IPR050890">
    <property type="entry name" value="PTS_EIIA_component"/>
</dbReference>
<keyword evidence="3" id="KW-1003">Cell membrane</keyword>
<dbReference type="Gene3D" id="2.70.70.10">
    <property type="entry name" value="Glucose Permease (Domain IIA)"/>
    <property type="match status" value="1"/>
</dbReference>
<dbReference type="RefSeq" id="WP_236119301.1">
    <property type="nucleotide sequence ID" value="NZ_JAKGSI010000004.1"/>
</dbReference>
<evidence type="ECO:0000256" key="8">
    <source>
        <dbReference type="ARBA" id="ARBA00023136"/>
    </source>
</evidence>
<dbReference type="NCBIfam" id="TIGR00830">
    <property type="entry name" value="PTBA"/>
    <property type="match status" value="1"/>
</dbReference>
<evidence type="ECO:0000256" key="2">
    <source>
        <dbReference type="ARBA" id="ARBA00022448"/>
    </source>
</evidence>
<dbReference type="PANTHER" id="PTHR45008:SF1">
    <property type="entry name" value="PTS SYSTEM GLUCOSE-SPECIFIC EIIA COMPONENT"/>
    <property type="match status" value="1"/>
</dbReference>
<evidence type="ECO:0000313" key="11">
    <source>
        <dbReference type="Proteomes" id="UP001139336"/>
    </source>
</evidence>
<keyword evidence="11" id="KW-1185">Reference proteome</keyword>
<dbReference type="PANTHER" id="PTHR45008">
    <property type="entry name" value="PTS SYSTEM GLUCOSE-SPECIFIC EIIA COMPONENT"/>
    <property type="match status" value="1"/>
</dbReference>
<comment type="caution">
    <text evidence="10">The sequence shown here is derived from an EMBL/GenBank/DDBJ whole genome shotgun (WGS) entry which is preliminary data.</text>
</comment>
<evidence type="ECO:0000313" key="10">
    <source>
        <dbReference type="EMBL" id="MCF4007157.1"/>
    </source>
</evidence>